<gene>
    <name evidence="8" type="ORF">Pan189_29360</name>
</gene>
<evidence type="ECO:0000313" key="8">
    <source>
        <dbReference type="EMBL" id="QDT38542.1"/>
    </source>
</evidence>
<accession>A0A517R3S5</accession>
<keyword evidence="3 7" id="KW-0812">Transmembrane</keyword>
<feature type="transmembrane region" description="Helical" evidence="7">
    <location>
        <begin position="28"/>
        <end position="47"/>
    </location>
</feature>
<feature type="transmembrane region" description="Helical" evidence="7">
    <location>
        <begin position="197"/>
        <end position="218"/>
    </location>
</feature>
<evidence type="ECO:0000256" key="5">
    <source>
        <dbReference type="ARBA" id="ARBA00023136"/>
    </source>
</evidence>
<dbReference type="RefSeq" id="WP_145364642.1">
    <property type="nucleotide sequence ID" value="NZ_CP036268.1"/>
</dbReference>
<feature type="transmembrane region" description="Helical" evidence="7">
    <location>
        <begin position="323"/>
        <end position="350"/>
    </location>
</feature>
<dbReference type="GO" id="GO:0005886">
    <property type="term" value="C:plasma membrane"/>
    <property type="evidence" value="ECO:0007669"/>
    <property type="project" value="UniProtKB-SubCell"/>
</dbReference>
<dbReference type="AlphaFoldDB" id="A0A517R3S5"/>
<feature type="transmembrane region" description="Helical" evidence="7">
    <location>
        <begin position="67"/>
        <end position="88"/>
    </location>
</feature>
<evidence type="ECO:0000256" key="1">
    <source>
        <dbReference type="ARBA" id="ARBA00004651"/>
    </source>
</evidence>
<reference evidence="8 9" key="1">
    <citation type="submission" date="2019-02" db="EMBL/GenBank/DDBJ databases">
        <title>Deep-cultivation of Planctomycetes and their phenomic and genomic characterization uncovers novel biology.</title>
        <authorList>
            <person name="Wiegand S."/>
            <person name="Jogler M."/>
            <person name="Boedeker C."/>
            <person name="Pinto D."/>
            <person name="Vollmers J."/>
            <person name="Rivas-Marin E."/>
            <person name="Kohn T."/>
            <person name="Peeters S.H."/>
            <person name="Heuer A."/>
            <person name="Rast P."/>
            <person name="Oberbeckmann S."/>
            <person name="Bunk B."/>
            <person name="Jeske O."/>
            <person name="Meyerdierks A."/>
            <person name="Storesund J.E."/>
            <person name="Kallscheuer N."/>
            <person name="Luecker S."/>
            <person name="Lage O.M."/>
            <person name="Pohl T."/>
            <person name="Merkel B.J."/>
            <person name="Hornburger P."/>
            <person name="Mueller R.-W."/>
            <person name="Bruemmer F."/>
            <person name="Labrenz M."/>
            <person name="Spormann A.M."/>
            <person name="Op den Camp H."/>
            <person name="Overmann J."/>
            <person name="Amann R."/>
            <person name="Jetten M.S.M."/>
            <person name="Mascher T."/>
            <person name="Medema M.H."/>
            <person name="Devos D.P."/>
            <person name="Kaster A.-K."/>
            <person name="Ovreas L."/>
            <person name="Rohde M."/>
            <person name="Galperin M.Y."/>
            <person name="Jogler C."/>
        </authorList>
    </citation>
    <scope>NUCLEOTIDE SEQUENCE [LARGE SCALE GENOMIC DNA]</scope>
    <source>
        <strain evidence="8 9">Pan189</strain>
    </source>
</reference>
<evidence type="ECO:0000256" key="3">
    <source>
        <dbReference type="ARBA" id="ARBA00022692"/>
    </source>
</evidence>
<organism evidence="8 9">
    <name type="scientific">Stratiformator vulcanicus</name>
    <dbReference type="NCBI Taxonomy" id="2527980"/>
    <lineage>
        <taxon>Bacteria</taxon>
        <taxon>Pseudomonadati</taxon>
        <taxon>Planctomycetota</taxon>
        <taxon>Planctomycetia</taxon>
        <taxon>Planctomycetales</taxon>
        <taxon>Planctomycetaceae</taxon>
        <taxon>Stratiformator</taxon>
    </lineage>
</organism>
<dbReference type="InterPro" id="IPR022791">
    <property type="entry name" value="L-PG_synthase/AglD"/>
</dbReference>
<feature type="transmembrane region" description="Helical" evidence="7">
    <location>
        <begin position="145"/>
        <end position="168"/>
    </location>
</feature>
<feature type="transmembrane region" description="Helical" evidence="7">
    <location>
        <begin position="239"/>
        <end position="257"/>
    </location>
</feature>
<keyword evidence="9" id="KW-1185">Reference proteome</keyword>
<protein>
    <recommendedName>
        <fullName evidence="10">Flippase-like domain-containing protein</fullName>
    </recommendedName>
</protein>
<evidence type="ECO:0000256" key="6">
    <source>
        <dbReference type="SAM" id="MobiDB-lite"/>
    </source>
</evidence>
<keyword evidence="4 7" id="KW-1133">Transmembrane helix</keyword>
<feature type="compositionally biased region" description="Basic and acidic residues" evidence="6">
    <location>
        <begin position="362"/>
        <end position="372"/>
    </location>
</feature>
<evidence type="ECO:0000256" key="4">
    <source>
        <dbReference type="ARBA" id="ARBA00022989"/>
    </source>
</evidence>
<name>A0A517R3S5_9PLAN</name>
<dbReference type="OrthoDB" id="256291at2"/>
<evidence type="ECO:0000313" key="9">
    <source>
        <dbReference type="Proteomes" id="UP000317318"/>
    </source>
</evidence>
<keyword evidence="2" id="KW-1003">Cell membrane</keyword>
<dbReference type="KEGG" id="svp:Pan189_29360"/>
<sequence>MSAVSNTVAMTFGERFKSVRLSPKARSISWKVFNWLLCVAVLIFVGMQGWKLWNDGRDSAGEIQLHYGWLALSGLFYAVGWFPSIWFWQRLMRRMGDHIPWQAVARAYYCGHLGKYLPGKAFVVIIRGQMCAAAGGRMRTAVVTVFYETLIMMGCGLAVMVALAPALFPAEVGSRVPEAMQKFLADTSLISLVEQPYLAPILTFVACLLALPLISRLLTIVAVKAAPAGVDAETLRRPIDWKLIGAGLVSFVVAWYLQGLSLWASLRAVGSDAALADINVWTEISTIGTVGGFLAVFSPGGLGVREGLVLNLLKLQPDVGPRAAILATVLVRVVWFVTEIIVAGVLYMAVHPRRLAKSASRPMDESISRQEADLPPEESSCKTNAPNSPSSSPS</sequence>
<proteinExistence type="predicted"/>
<evidence type="ECO:0008006" key="10">
    <source>
        <dbReference type="Google" id="ProtNLM"/>
    </source>
</evidence>
<evidence type="ECO:0000256" key="7">
    <source>
        <dbReference type="SAM" id="Phobius"/>
    </source>
</evidence>
<dbReference type="Pfam" id="PF03706">
    <property type="entry name" value="LPG_synthase_TM"/>
    <property type="match status" value="1"/>
</dbReference>
<dbReference type="Proteomes" id="UP000317318">
    <property type="component" value="Chromosome"/>
</dbReference>
<dbReference type="EMBL" id="CP036268">
    <property type="protein sequence ID" value="QDT38542.1"/>
    <property type="molecule type" value="Genomic_DNA"/>
</dbReference>
<comment type="subcellular location">
    <subcellularLocation>
        <location evidence="1">Cell membrane</location>
        <topology evidence="1">Multi-pass membrane protein</topology>
    </subcellularLocation>
</comment>
<feature type="region of interest" description="Disordered" evidence="6">
    <location>
        <begin position="357"/>
        <end position="394"/>
    </location>
</feature>
<keyword evidence="5 7" id="KW-0472">Membrane</keyword>
<evidence type="ECO:0000256" key="2">
    <source>
        <dbReference type="ARBA" id="ARBA00022475"/>
    </source>
</evidence>